<dbReference type="PRINTS" id="PR00633">
    <property type="entry name" value="RCCNDNSATION"/>
</dbReference>
<evidence type="ECO:0000313" key="6">
    <source>
        <dbReference type="Proteomes" id="UP000036403"/>
    </source>
</evidence>
<feature type="compositionally biased region" description="Basic and acidic residues" evidence="3">
    <location>
        <begin position="13"/>
        <end position="35"/>
    </location>
</feature>
<organism evidence="5 6">
    <name type="scientific">Lasius niger</name>
    <name type="common">Black garden ant</name>
    <dbReference type="NCBI Taxonomy" id="67767"/>
    <lineage>
        <taxon>Eukaryota</taxon>
        <taxon>Metazoa</taxon>
        <taxon>Ecdysozoa</taxon>
        <taxon>Arthropoda</taxon>
        <taxon>Hexapoda</taxon>
        <taxon>Insecta</taxon>
        <taxon>Pterygota</taxon>
        <taxon>Neoptera</taxon>
        <taxon>Endopterygota</taxon>
        <taxon>Hymenoptera</taxon>
        <taxon>Apocrita</taxon>
        <taxon>Aculeata</taxon>
        <taxon>Formicoidea</taxon>
        <taxon>Formicidae</taxon>
        <taxon>Formicinae</taxon>
        <taxon>Lasius</taxon>
        <taxon>Lasius</taxon>
    </lineage>
</organism>
<dbReference type="PaxDb" id="67767-A0A0J7KHX3"/>
<dbReference type="EMBL" id="LBMM01007311">
    <property type="protein sequence ID" value="KMQ89857.1"/>
    <property type="molecule type" value="Genomic_DNA"/>
</dbReference>
<evidence type="ECO:0000256" key="3">
    <source>
        <dbReference type="SAM" id="MobiDB-lite"/>
    </source>
</evidence>
<dbReference type="CDD" id="cd18298">
    <property type="entry name" value="BTB_POZ_RCBTB1_2"/>
    <property type="match status" value="1"/>
</dbReference>
<dbReference type="InterPro" id="IPR011333">
    <property type="entry name" value="SKP1/BTB/POZ_sf"/>
</dbReference>
<keyword evidence="1" id="KW-0677">Repeat</keyword>
<dbReference type="SUPFAM" id="SSF50985">
    <property type="entry name" value="RCC1/BLIP-II"/>
    <property type="match status" value="2"/>
</dbReference>
<feature type="repeat" description="RCC1" evidence="2">
    <location>
        <begin position="407"/>
        <end position="465"/>
    </location>
</feature>
<gene>
    <name evidence="5" type="ORF">RF55_10455</name>
</gene>
<dbReference type="AlphaFoldDB" id="A0A0J7KHX3"/>
<feature type="repeat" description="RCC1" evidence="2">
    <location>
        <begin position="466"/>
        <end position="517"/>
    </location>
</feature>
<dbReference type="Pfam" id="PF13540">
    <property type="entry name" value="RCC1_2"/>
    <property type="match status" value="3"/>
</dbReference>
<sequence>MSASSEKSLCTSEGKDAQERSSETRANENEEAQKDERRNLPCDLVKKIYPSDFRNWPILSLLKPEFMMQIRMVMVYGNCGNRALIVTKDKNVYTLDYNKDDYLKNGDTHIGLYPKKIEELCGRNIKTFACNSYFVLALTEEGEVYSWRFKKKRKLDDESHAVVTSTPTRVACLSEERIVDIACGSDHSLALTSDGKVYAWGENKYGQIGNGAGGHADNLPRQVKHELEGKKIVHIACGSMFNMVVSDKGKLYGWGSNQRGQISINDATSSLTTSFTVSSCTAPSITAFSSITPISTAFSFSTPISTPPISTAPSFTAFSSSTPIFTASCSTTPIFTASSLTSSFSTCKPISITIPAQYDSKTTSNNVESQKYYPRKITVVSDKAIAQLGSKTTSNNVGPQKYCAYPRKIIAVSNKAIAQLGSKTTSNTVQLQKLYAYPRKITAMSGKVIVKVACGSEHTLALTDEGKVYTWGKNDNGQLGVNDKLKSSTLVMVNLPEMEKVLDIAAYGNLSVAVGSNKTVYVWGDCFGEIITTPFPTGLSRIHDAFAYNTTSVMHRPLTVSTNSDVEKVLNIFEFLGALFDDPTTSDFTVQVEGRPIRVHRTILKIRCQHFKNKFEHDWTENGESIPDSPAIYIVSDKFSYVVYKAFLKYLYTGIVDLSLEKVLELMKLADEYCETNLKRECDQLIKQAITASNVVFFYSKAIECNAKELEEFCFQYALCHMTDVVLSEEYIKLDTSIKDNFMRRAAQNSIFKT</sequence>
<dbReference type="Pfam" id="PF00651">
    <property type="entry name" value="BTB"/>
    <property type="match status" value="1"/>
</dbReference>
<dbReference type="SMART" id="SM00225">
    <property type="entry name" value="BTB"/>
    <property type="match status" value="1"/>
</dbReference>
<proteinExistence type="predicted"/>
<dbReference type="Gene3D" id="3.30.710.10">
    <property type="entry name" value="Potassium Channel Kv1.1, Chain A"/>
    <property type="match status" value="1"/>
</dbReference>
<dbReference type="OrthoDB" id="5981550at2759"/>
<dbReference type="STRING" id="67767.A0A0J7KHX3"/>
<keyword evidence="6" id="KW-1185">Reference proteome</keyword>
<dbReference type="InterPro" id="IPR000408">
    <property type="entry name" value="Reg_chr_condens"/>
</dbReference>
<evidence type="ECO:0000256" key="1">
    <source>
        <dbReference type="ARBA" id="ARBA00022737"/>
    </source>
</evidence>
<dbReference type="Gene3D" id="2.130.10.30">
    <property type="entry name" value="Regulator of chromosome condensation 1/beta-lactamase-inhibitor protein II"/>
    <property type="match status" value="2"/>
</dbReference>
<feature type="domain" description="BTB" evidence="4">
    <location>
        <begin position="586"/>
        <end position="660"/>
    </location>
</feature>
<name>A0A0J7KHX3_LASNI</name>
<reference evidence="5 6" key="1">
    <citation type="submission" date="2015-04" db="EMBL/GenBank/DDBJ databases">
        <title>Lasius niger genome sequencing.</title>
        <authorList>
            <person name="Konorov E.A."/>
            <person name="Nikitin M.A."/>
            <person name="Kirill M.V."/>
            <person name="Chang P."/>
        </authorList>
    </citation>
    <scope>NUCLEOTIDE SEQUENCE [LARGE SCALE GENOMIC DNA]</scope>
    <source>
        <tissue evidence="5">Whole</tissue>
    </source>
</reference>
<dbReference type="InterPro" id="IPR009091">
    <property type="entry name" value="RCC1/BLIP-II"/>
</dbReference>
<feature type="repeat" description="RCC1" evidence="2">
    <location>
        <begin position="142"/>
        <end position="194"/>
    </location>
</feature>
<feature type="region of interest" description="Disordered" evidence="3">
    <location>
        <begin position="1"/>
        <end position="35"/>
    </location>
</feature>
<protein>
    <submittedName>
        <fullName evidence="5">Rcc1 and btb domain-containing protein 1</fullName>
    </submittedName>
</protein>
<evidence type="ECO:0000259" key="4">
    <source>
        <dbReference type="PROSITE" id="PS50097"/>
    </source>
</evidence>
<accession>A0A0J7KHX3</accession>
<dbReference type="InterPro" id="IPR000210">
    <property type="entry name" value="BTB/POZ_dom"/>
</dbReference>
<dbReference type="Proteomes" id="UP000036403">
    <property type="component" value="Unassembled WGS sequence"/>
</dbReference>
<dbReference type="PROSITE" id="PS00626">
    <property type="entry name" value="RCC1_2"/>
    <property type="match status" value="2"/>
</dbReference>
<feature type="repeat" description="RCC1" evidence="2">
    <location>
        <begin position="195"/>
        <end position="248"/>
    </location>
</feature>
<dbReference type="PROSITE" id="PS50012">
    <property type="entry name" value="RCC1_3"/>
    <property type="match status" value="4"/>
</dbReference>
<dbReference type="PROSITE" id="PS50097">
    <property type="entry name" value="BTB"/>
    <property type="match status" value="1"/>
</dbReference>
<dbReference type="PANTHER" id="PTHR22872">
    <property type="entry name" value="BTK-BINDING PROTEIN-RELATED"/>
    <property type="match status" value="1"/>
</dbReference>
<dbReference type="SUPFAM" id="SSF54695">
    <property type="entry name" value="POZ domain"/>
    <property type="match status" value="1"/>
</dbReference>
<evidence type="ECO:0000313" key="5">
    <source>
        <dbReference type="EMBL" id="KMQ89857.1"/>
    </source>
</evidence>
<feature type="compositionally biased region" description="Polar residues" evidence="3">
    <location>
        <begin position="1"/>
        <end position="11"/>
    </location>
</feature>
<evidence type="ECO:0000256" key="2">
    <source>
        <dbReference type="PROSITE-ProRule" id="PRU00235"/>
    </source>
</evidence>
<dbReference type="PANTHER" id="PTHR22872:SF10">
    <property type="entry name" value="ULTRAVIOLET-B RECEPTOR UVR8"/>
    <property type="match status" value="1"/>
</dbReference>
<comment type="caution">
    <text evidence="5">The sequence shown here is derived from an EMBL/GenBank/DDBJ whole genome shotgun (WGS) entry which is preliminary data.</text>
</comment>
<dbReference type="InterPro" id="IPR051625">
    <property type="entry name" value="Signaling_Regulatory_Domain"/>
</dbReference>